<evidence type="ECO:0000313" key="2">
    <source>
        <dbReference type="EMBL" id="MBL0387474.1"/>
    </source>
</evidence>
<dbReference type="Proteomes" id="UP000602284">
    <property type="component" value="Unassembled WGS sequence"/>
</dbReference>
<evidence type="ECO:0008006" key="4">
    <source>
        <dbReference type="Google" id="ProtNLM"/>
    </source>
</evidence>
<proteinExistence type="predicted"/>
<evidence type="ECO:0000256" key="1">
    <source>
        <dbReference type="SAM" id="MobiDB-lite"/>
    </source>
</evidence>
<dbReference type="EMBL" id="JAEQNB010000003">
    <property type="protein sequence ID" value="MBL0387474.1"/>
    <property type="molecule type" value="Genomic_DNA"/>
</dbReference>
<keyword evidence="3" id="KW-1185">Reference proteome</keyword>
<evidence type="ECO:0000313" key="3">
    <source>
        <dbReference type="Proteomes" id="UP000602284"/>
    </source>
</evidence>
<comment type="caution">
    <text evidence="2">The sequence shown here is derived from an EMBL/GenBank/DDBJ whole genome shotgun (WGS) entry which is preliminary data.</text>
</comment>
<feature type="region of interest" description="Disordered" evidence="1">
    <location>
        <begin position="1"/>
        <end position="22"/>
    </location>
</feature>
<reference evidence="2 3" key="1">
    <citation type="submission" date="2021-01" db="EMBL/GenBank/DDBJ databases">
        <title>Tumebacillus sp. strain ITR2 16S ribosomal RNA gene Genome sequencing and assembly.</title>
        <authorList>
            <person name="Kang M."/>
        </authorList>
    </citation>
    <scope>NUCLEOTIDE SEQUENCE [LARGE SCALE GENOMIC DNA]</scope>
    <source>
        <strain evidence="2 3">ITR2</strain>
    </source>
</reference>
<accession>A0ABS1JB18</accession>
<feature type="compositionally biased region" description="Acidic residues" evidence="1">
    <location>
        <begin position="1"/>
        <end position="15"/>
    </location>
</feature>
<gene>
    <name evidence="2" type="ORF">JJB07_12505</name>
</gene>
<name>A0ABS1JB18_9BACL</name>
<sequence length="108" mass="12226">MSEEPAEESTEPEPDDALHSEAALTAAIEEVCQSKAEEFHLLGYEQVTAVEIWKCVSQKYKEIPPLHRVINDVLTLKTNVFMNWLMIRAYTEAGPDDDQLPSSKPHRS</sequence>
<protein>
    <recommendedName>
        <fullName evidence="4">Post-transcriptional regulator</fullName>
    </recommendedName>
</protein>
<dbReference type="Pfam" id="PF13797">
    <property type="entry name" value="Post_transc_reg"/>
    <property type="match status" value="1"/>
</dbReference>
<organism evidence="2 3">
    <name type="scientific">Tumebacillus amylolyticus</name>
    <dbReference type="NCBI Taxonomy" id="2801339"/>
    <lineage>
        <taxon>Bacteria</taxon>
        <taxon>Bacillati</taxon>
        <taxon>Bacillota</taxon>
        <taxon>Bacilli</taxon>
        <taxon>Bacillales</taxon>
        <taxon>Alicyclobacillaceae</taxon>
        <taxon>Tumebacillus</taxon>
    </lineage>
</organism>
<dbReference type="InterPro" id="IPR025716">
    <property type="entry name" value="Post-transcriptional_regulator"/>
</dbReference>